<feature type="transmembrane region" description="Helical" evidence="1">
    <location>
        <begin position="160"/>
        <end position="186"/>
    </location>
</feature>
<proteinExistence type="predicted"/>
<feature type="transmembrane region" description="Helical" evidence="1">
    <location>
        <begin position="119"/>
        <end position="140"/>
    </location>
</feature>
<protein>
    <submittedName>
        <fullName evidence="2">Succinate dehydrogenase cytochrome b subunit</fullName>
    </submittedName>
</protein>
<dbReference type="GO" id="GO:0016020">
    <property type="term" value="C:membrane"/>
    <property type="evidence" value="ECO:0007669"/>
    <property type="project" value="InterPro"/>
</dbReference>
<name>A0AAE5CCP8_9BACT</name>
<accession>A0AAE5CCP8</accession>
<evidence type="ECO:0000313" key="3">
    <source>
        <dbReference type="Proteomes" id="UP000702544"/>
    </source>
</evidence>
<gene>
    <name evidence="2" type="ORF">GWO12_12760</name>
</gene>
<dbReference type="AlphaFoldDB" id="A0AAE5CCP8"/>
<comment type="caution">
    <text evidence="2">The sequence shown here is derived from an EMBL/GenBank/DDBJ whole genome shotgun (WGS) entry which is preliminary data.</text>
</comment>
<dbReference type="InterPro" id="IPR034804">
    <property type="entry name" value="SQR/QFR_C/D"/>
</dbReference>
<feature type="transmembrane region" description="Helical" evidence="1">
    <location>
        <begin position="207"/>
        <end position="233"/>
    </location>
</feature>
<dbReference type="InterPro" id="IPR011138">
    <property type="entry name" value="Cytochrome_b-558"/>
</dbReference>
<feature type="transmembrane region" description="Helical" evidence="1">
    <location>
        <begin position="30"/>
        <end position="54"/>
    </location>
</feature>
<evidence type="ECO:0000313" key="2">
    <source>
        <dbReference type="EMBL" id="NIR75960.1"/>
    </source>
</evidence>
<sequence>MASLPIDIALDGSRGRIAAFFATTVGKKMVMAVTGIVLVVFVIGHMIGNLQVYIGPEAINHYGELLRELLHGGFIWVARGGLLAAVLLHIWAATALTLDSWKARPVGYRRRQQWTESTYASRTMRWGGPILLIFIVYHLLHFTTGTAHNDFVAGDVYHNVVAGFSIWWVSAFYIFAQLVLGLHLYHGVWSMLQTLGLSHPSYNRVRFGISALITAVVVVGNISIPIAVLAGVVS</sequence>
<evidence type="ECO:0000256" key="1">
    <source>
        <dbReference type="SAM" id="Phobius"/>
    </source>
</evidence>
<dbReference type="NCBIfam" id="TIGR02046">
    <property type="entry name" value="sdhC_b558_fam"/>
    <property type="match status" value="1"/>
</dbReference>
<keyword evidence="1" id="KW-0812">Transmembrane</keyword>
<feature type="transmembrane region" description="Helical" evidence="1">
    <location>
        <begin position="74"/>
        <end position="98"/>
    </location>
</feature>
<reference evidence="2 3" key="1">
    <citation type="submission" date="2020-01" db="EMBL/GenBank/DDBJ databases">
        <title>Genomes assembled from Gulf of Kutch pelagic sediment metagenomes.</title>
        <authorList>
            <person name="Chandrashekar M."/>
            <person name="Mahajan M.S."/>
            <person name="Dave K.J."/>
            <person name="Vatsa P."/>
            <person name="Nathani N.M."/>
        </authorList>
    </citation>
    <scope>NUCLEOTIDE SEQUENCE [LARGE SCALE GENOMIC DNA]</scope>
    <source>
        <strain evidence="2">KS3-K002</strain>
    </source>
</reference>
<keyword evidence="1" id="KW-1133">Transmembrane helix</keyword>
<dbReference type="CDD" id="cd03498">
    <property type="entry name" value="SQR_TypeB_2_TM"/>
    <property type="match status" value="1"/>
</dbReference>
<dbReference type="Proteomes" id="UP000702544">
    <property type="component" value="Unassembled WGS sequence"/>
</dbReference>
<keyword evidence="1" id="KW-0472">Membrane</keyword>
<organism evidence="2 3">
    <name type="scientific">Candidatus Kutchimonas denitrificans</name>
    <dbReference type="NCBI Taxonomy" id="3056748"/>
    <lineage>
        <taxon>Bacteria</taxon>
        <taxon>Pseudomonadati</taxon>
        <taxon>Gemmatimonadota</taxon>
        <taxon>Gemmatimonadia</taxon>
        <taxon>Candidatus Palauibacterales</taxon>
        <taxon>Candidatus Palauibacteraceae</taxon>
        <taxon>Candidatus Kutchimonas</taxon>
    </lineage>
</organism>
<dbReference type="EMBL" id="JAACAK010000108">
    <property type="protein sequence ID" value="NIR75960.1"/>
    <property type="molecule type" value="Genomic_DNA"/>
</dbReference>
<dbReference type="Gene3D" id="1.20.1300.10">
    <property type="entry name" value="Fumarate reductase/succinate dehydrogenase, transmembrane subunit"/>
    <property type="match status" value="1"/>
</dbReference>
<dbReference type="SUPFAM" id="SSF81343">
    <property type="entry name" value="Fumarate reductase respiratory complex transmembrane subunits"/>
    <property type="match status" value="1"/>
</dbReference>